<gene>
    <name evidence="2" type="ORF">TTAC_LOCUS9518</name>
</gene>
<dbReference type="SUPFAM" id="SSF47113">
    <property type="entry name" value="Histone-fold"/>
    <property type="match status" value="1"/>
</dbReference>
<keyword evidence="3" id="KW-1185">Reference proteome</keyword>
<evidence type="ECO:0000313" key="2">
    <source>
        <dbReference type="EMBL" id="VDM34349.1"/>
    </source>
</evidence>
<dbReference type="STRING" id="6205.A0A0R3X7K8"/>
<proteinExistence type="inferred from homology"/>
<comment type="similarity">
    <text evidence="1">Belongs to the histone H2A family.</text>
</comment>
<dbReference type="GO" id="GO:0046982">
    <property type="term" value="F:protein heterodimerization activity"/>
    <property type="evidence" value="ECO:0007669"/>
    <property type="project" value="InterPro"/>
</dbReference>
<keyword evidence="1" id="KW-0158">Chromosome</keyword>
<sequence length="166" mass="17842">MDTEKAALTSITAHVRIRPPSSGSLKVLASAALVDDDRRKCVPLISTSLVERTQFFSVKANTRAELAGFSFYVDRVHHMLLRGNCAQCVSDKSPVCLDAVLEYLVADLVDVASGVAVDNEIGCMFPRHMHLVICEDKELNNLAANMATPPHGVKTVGGGAAGHENR</sequence>
<dbReference type="Proteomes" id="UP000274429">
    <property type="component" value="Unassembled WGS sequence"/>
</dbReference>
<accession>A0A0R3X7K8</accession>
<dbReference type="GO" id="GO:0030527">
    <property type="term" value="F:structural constituent of chromatin"/>
    <property type="evidence" value="ECO:0007669"/>
    <property type="project" value="InterPro"/>
</dbReference>
<keyword evidence="1" id="KW-0539">Nucleus</keyword>
<evidence type="ECO:0000313" key="3">
    <source>
        <dbReference type="Proteomes" id="UP000274429"/>
    </source>
</evidence>
<dbReference type="AlphaFoldDB" id="A0A0R3X7K8"/>
<dbReference type="Gene3D" id="1.10.20.10">
    <property type="entry name" value="Histone, subunit A"/>
    <property type="match status" value="1"/>
</dbReference>
<evidence type="ECO:0000313" key="4">
    <source>
        <dbReference type="WBParaSite" id="TTAC_0000953301-mRNA-1"/>
    </source>
</evidence>
<keyword evidence="1" id="KW-0544">Nucleosome core</keyword>
<keyword evidence="1" id="KW-0238">DNA-binding</keyword>
<dbReference type="GO" id="GO:0003677">
    <property type="term" value="F:DNA binding"/>
    <property type="evidence" value="ECO:0007669"/>
    <property type="project" value="UniProtKB-KW"/>
</dbReference>
<name>A0A0R3X7K8_HYDTA</name>
<evidence type="ECO:0000256" key="1">
    <source>
        <dbReference type="RuleBase" id="RU003767"/>
    </source>
</evidence>
<comment type="subunit">
    <text evidence="1">The nucleosome is a histone octamer containing two molecules each of H2A, H2B, H3 and H4 assembled in one H3-H4 heterotetramer and two H2A-H2B heterodimers. The octamer wraps approximately 147 bp of DNA.</text>
</comment>
<dbReference type="WBParaSite" id="TTAC_0000953301-mRNA-1">
    <property type="protein sequence ID" value="TTAC_0000953301-mRNA-1"/>
    <property type="gene ID" value="TTAC_0000953301"/>
</dbReference>
<reference evidence="4" key="1">
    <citation type="submission" date="2017-02" db="UniProtKB">
        <authorList>
            <consortium name="WormBaseParasite"/>
        </authorList>
    </citation>
    <scope>IDENTIFICATION</scope>
</reference>
<comment type="subcellular location">
    <subcellularLocation>
        <location evidence="1">Nucleus</location>
    </subcellularLocation>
</comment>
<organism evidence="4">
    <name type="scientific">Hydatigena taeniaeformis</name>
    <name type="common">Feline tapeworm</name>
    <name type="synonym">Taenia taeniaeformis</name>
    <dbReference type="NCBI Taxonomy" id="6205"/>
    <lineage>
        <taxon>Eukaryota</taxon>
        <taxon>Metazoa</taxon>
        <taxon>Spiralia</taxon>
        <taxon>Lophotrochozoa</taxon>
        <taxon>Platyhelminthes</taxon>
        <taxon>Cestoda</taxon>
        <taxon>Eucestoda</taxon>
        <taxon>Cyclophyllidea</taxon>
        <taxon>Taeniidae</taxon>
        <taxon>Hydatigera</taxon>
    </lineage>
</organism>
<dbReference type="GO" id="GO:0000786">
    <property type="term" value="C:nucleosome"/>
    <property type="evidence" value="ECO:0007669"/>
    <property type="project" value="UniProtKB-KW"/>
</dbReference>
<dbReference type="GO" id="GO:0005634">
    <property type="term" value="C:nucleus"/>
    <property type="evidence" value="ECO:0007669"/>
    <property type="project" value="UniProtKB-SubCell"/>
</dbReference>
<dbReference type="InterPro" id="IPR009072">
    <property type="entry name" value="Histone-fold"/>
</dbReference>
<reference evidence="2 3" key="2">
    <citation type="submission" date="2018-11" db="EMBL/GenBank/DDBJ databases">
        <authorList>
            <consortium name="Pathogen Informatics"/>
        </authorList>
    </citation>
    <scope>NUCLEOTIDE SEQUENCE [LARGE SCALE GENOMIC DNA]</scope>
</reference>
<dbReference type="PRINTS" id="PR00620">
    <property type="entry name" value="HISTONEH2A"/>
</dbReference>
<dbReference type="PANTHER" id="PTHR23430">
    <property type="entry name" value="HISTONE H2A"/>
    <property type="match status" value="1"/>
</dbReference>
<protein>
    <recommendedName>
        <fullName evidence="1">Histone H2A</fullName>
    </recommendedName>
</protein>
<dbReference type="SMART" id="SM00414">
    <property type="entry name" value="H2A"/>
    <property type="match status" value="1"/>
</dbReference>
<dbReference type="EMBL" id="UYWX01020861">
    <property type="protein sequence ID" value="VDM34349.1"/>
    <property type="molecule type" value="Genomic_DNA"/>
</dbReference>
<dbReference type="InterPro" id="IPR002119">
    <property type="entry name" value="Histone_H2A"/>
</dbReference>